<evidence type="ECO:0000256" key="6">
    <source>
        <dbReference type="ARBA" id="ARBA00022840"/>
    </source>
</evidence>
<dbReference type="AlphaFoldDB" id="A0A7I8V6G7"/>
<name>A0A7I8V6G7_9ANNE</name>
<dbReference type="GO" id="GO:0005524">
    <property type="term" value="F:ATP binding"/>
    <property type="evidence" value="ECO:0007669"/>
    <property type="project" value="UniProtKB-KW"/>
</dbReference>
<dbReference type="GO" id="GO:0044773">
    <property type="term" value="P:mitotic DNA damage checkpoint signaling"/>
    <property type="evidence" value="ECO:0007669"/>
    <property type="project" value="TreeGrafter"/>
</dbReference>
<evidence type="ECO:0000313" key="8">
    <source>
        <dbReference type="EMBL" id="CAD5111305.1"/>
    </source>
</evidence>
<reference evidence="8 9" key="1">
    <citation type="submission" date="2020-08" db="EMBL/GenBank/DDBJ databases">
        <authorList>
            <person name="Hejnol A."/>
        </authorList>
    </citation>
    <scope>NUCLEOTIDE SEQUENCE [LARGE SCALE GENOMIC DNA]</scope>
</reference>
<dbReference type="EMBL" id="CAJFCJ010000001">
    <property type="protein sequence ID" value="CAD5111305.1"/>
    <property type="molecule type" value="Genomic_DNA"/>
</dbReference>
<dbReference type="SMART" id="SM00220">
    <property type="entry name" value="S_TKc"/>
    <property type="match status" value="1"/>
</dbReference>
<evidence type="ECO:0000313" key="9">
    <source>
        <dbReference type="Proteomes" id="UP000549394"/>
    </source>
</evidence>
<keyword evidence="9" id="KW-1185">Reference proteome</keyword>
<dbReference type="OrthoDB" id="10020333at2759"/>
<dbReference type="PANTHER" id="PTHR44167">
    <property type="entry name" value="OVARIAN-SPECIFIC SERINE/THREONINE-PROTEIN KINASE LOK-RELATED"/>
    <property type="match status" value="1"/>
</dbReference>
<gene>
    <name evidence="8" type="ORF">DGYR_LOCUS620</name>
</gene>
<dbReference type="PROSITE" id="PS50011">
    <property type="entry name" value="PROTEIN_KINASE_DOM"/>
    <property type="match status" value="1"/>
</dbReference>
<dbReference type="SUPFAM" id="SSF56112">
    <property type="entry name" value="Protein kinase-like (PK-like)"/>
    <property type="match status" value="1"/>
</dbReference>
<keyword evidence="4" id="KW-0547">Nucleotide-binding</keyword>
<feature type="domain" description="Protein kinase" evidence="7">
    <location>
        <begin position="39"/>
        <end position="288"/>
    </location>
</feature>
<sequence>MASASVVPCELNTTIEENEIEQNEINAFVKAIPQVEVYFDVLGKTGDGTFSSVFVAQLKGNQQKEKYALKNIIPTSKADRVANELKCLKEIGGSNNVIGVKAVIRNGQRITIVMPYIEHEKFTDYFVDMTISEIKEYMRNLLLALKRVHEFDIIHRDIKPSNFLNNRQKRKYALVDFGLAHPAPKSHEALKRELGEEPSDTLKSIENWGKTPKQQKVATKKPWSPRRLTLVTNATKNSTRYDKCQCVGKPTVCSICLSRPRQQAPRAGTPGFRAPEVLLRHADQTTGL</sequence>
<accession>A0A7I8V6G7</accession>
<dbReference type="Proteomes" id="UP000549394">
    <property type="component" value="Unassembled WGS sequence"/>
</dbReference>
<keyword evidence="2" id="KW-0723">Serine/threonine-protein kinase</keyword>
<dbReference type="GO" id="GO:0005634">
    <property type="term" value="C:nucleus"/>
    <property type="evidence" value="ECO:0007669"/>
    <property type="project" value="TreeGrafter"/>
</dbReference>
<dbReference type="PANTHER" id="PTHR44167:SF23">
    <property type="entry name" value="CDC7 KINASE, ISOFORM A-RELATED"/>
    <property type="match status" value="1"/>
</dbReference>
<dbReference type="Gene3D" id="1.10.510.10">
    <property type="entry name" value="Transferase(Phosphotransferase) domain 1"/>
    <property type="match status" value="1"/>
</dbReference>
<evidence type="ECO:0000256" key="4">
    <source>
        <dbReference type="ARBA" id="ARBA00022741"/>
    </source>
</evidence>
<evidence type="ECO:0000256" key="5">
    <source>
        <dbReference type="ARBA" id="ARBA00022777"/>
    </source>
</evidence>
<evidence type="ECO:0000256" key="2">
    <source>
        <dbReference type="ARBA" id="ARBA00022527"/>
    </source>
</evidence>
<organism evidence="8 9">
    <name type="scientific">Dimorphilus gyrociliatus</name>
    <dbReference type="NCBI Taxonomy" id="2664684"/>
    <lineage>
        <taxon>Eukaryota</taxon>
        <taxon>Metazoa</taxon>
        <taxon>Spiralia</taxon>
        <taxon>Lophotrochozoa</taxon>
        <taxon>Annelida</taxon>
        <taxon>Polychaeta</taxon>
        <taxon>Polychaeta incertae sedis</taxon>
        <taxon>Dinophilidae</taxon>
        <taxon>Dimorphilus</taxon>
    </lineage>
</organism>
<comment type="caution">
    <text evidence="8">The sequence shown here is derived from an EMBL/GenBank/DDBJ whole genome shotgun (WGS) entry which is preliminary data.</text>
</comment>
<dbReference type="InterPro" id="IPR011009">
    <property type="entry name" value="Kinase-like_dom_sf"/>
</dbReference>
<dbReference type="Pfam" id="PF00069">
    <property type="entry name" value="Pkinase"/>
    <property type="match status" value="1"/>
</dbReference>
<keyword evidence="6" id="KW-0067">ATP-binding</keyword>
<evidence type="ECO:0000256" key="3">
    <source>
        <dbReference type="ARBA" id="ARBA00022679"/>
    </source>
</evidence>
<keyword evidence="5" id="KW-0418">Kinase</keyword>
<protein>
    <recommendedName>
        <fullName evidence="1">non-specific serine/threonine protein kinase</fullName>
        <ecNumber evidence="1">2.7.11.1</ecNumber>
    </recommendedName>
</protein>
<evidence type="ECO:0000256" key="1">
    <source>
        <dbReference type="ARBA" id="ARBA00012513"/>
    </source>
</evidence>
<evidence type="ECO:0000259" key="7">
    <source>
        <dbReference type="PROSITE" id="PS50011"/>
    </source>
</evidence>
<dbReference type="GO" id="GO:0004674">
    <property type="term" value="F:protein serine/threonine kinase activity"/>
    <property type="evidence" value="ECO:0007669"/>
    <property type="project" value="UniProtKB-KW"/>
</dbReference>
<dbReference type="EC" id="2.7.11.1" evidence="1"/>
<dbReference type="Gene3D" id="3.30.200.20">
    <property type="entry name" value="Phosphorylase Kinase, domain 1"/>
    <property type="match status" value="1"/>
</dbReference>
<dbReference type="InterPro" id="IPR000719">
    <property type="entry name" value="Prot_kinase_dom"/>
</dbReference>
<proteinExistence type="predicted"/>
<keyword evidence="3" id="KW-0808">Transferase</keyword>